<dbReference type="InterPro" id="IPR043504">
    <property type="entry name" value="Peptidase_S1_PA_chymotrypsin"/>
</dbReference>
<keyword evidence="7" id="KW-0645">Protease</keyword>
<keyword evidence="7" id="KW-0378">Hydrolase</keyword>
<keyword evidence="8" id="KW-1185">Reference proteome</keyword>
<protein>
    <recommendedName>
        <fullName evidence="4">Phenoloxidase-activating factor 2</fullName>
    </recommendedName>
    <alternativeName>
        <fullName evidence="5">Prophenoloxidase-activating factor II</fullName>
    </alternativeName>
</protein>
<evidence type="ECO:0000256" key="2">
    <source>
        <dbReference type="ARBA" id="ARBA00022525"/>
    </source>
</evidence>
<dbReference type="SMART" id="SM00020">
    <property type="entry name" value="Tryp_SPc"/>
    <property type="match status" value="1"/>
</dbReference>
<evidence type="ECO:0000259" key="6">
    <source>
        <dbReference type="PROSITE" id="PS50240"/>
    </source>
</evidence>
<evidence type="ECO:0000256" key="5">
    <source>
        <dbReference type="ARBA" id="ARBA00076468"/>
    </source>
</evidence>
<dbReference type="SUPFAM" id="SSF50494">
    <property type="entry name" value="Trypsin-like serine proteases"/>
    <property type="match status" value="2"/>
</dbReference>
<reference evidence="7 8" key="1">
    <citation type="journal article" date="2015" name="Genome Biol. Evol.">
        <title>The genome of winter moth (Operophtera brumata) provides a genomic perspective on sexual dimorphism and phenology.</title>
        <authorList>
            <person name="Derks M.F."/>
            <person name="Smit S."/>
            <person name="Salis L."/>
            <person name="Schijlen E."/>
            <person name="Bossers A."/>
            <person name="Mateman C."/>
            <person name="Pijl A.S."/>
            <person name="de Ridder D."/>
            <person name="Groenen M.A."/>
            <person name="Visser M.E."/>
            <person name="Megens H.J."/>
        </authorList>
    </citation>
    <scope>NUCLEOTIDE SEQUENCE [LARGE SCALE GENOMIC DNA]</scope>
    <source>
        <strain evidence="7">WM2013NL</strain>
        <tissue evidence="7">Head and thorax</tissue>
    </source>
</reference>
<dbReference type="PRINTS" id="PR00722">
    <property type="entry name" value="CHYMOTRYPSIN"/>
</dbReference>
<dbReference type="Gene3D" id="2.40.10.10">
    <property type="entry name" value="Trypsin-like serine proteases"/>
    <property type="match status" value="2"/>
</dbReference>
<organism evidence="7 8">
    <name type="scientific">Operophtera brumata</name>
    <name type="common">Winter moth</name>
    <name type="synonym">Phalaena brumata</name>
    <dbReference type="NCBI Taxonomy" id="104452"/>
    <lineage>
        <taxon>Eukaryota</taxon>
        <taxon>Metazoa</taxon>
        <taxon>Ecdysozoa</taxon>
        <taxon>Arthropoda</taxon>
        <taxon>Hexapoda</taxon>
        <taxon>Insecta</taxon>
        <taxon>Pterygota</taxon>
        <taxon>Neoptera</taxon>
        <taxon>Endopterygota</taxon>
        <taxon>Lepidoptera</taxon>
        <taxon>Glossata</taxon>
        <taxon>Ditrysia</taxon>
        <taxon>Geometroidea</taxon>
        <taxon>Geometridae</taxon>
        <taxon>Larentiinae</taxon>
        <taxon>Operophtera</taxon>
    </lineage>
</organism>
<name>A0A0L7KQG0_OPEBR</name>
<keyword evidence="2" id="KW-0964">Secreted</keyword>
<accession>A0A0L7KQG0</accession>
<dbReference type="CDD" id="cd00190">
    <property type="entry name" value="Tryp_SPc"/>
    <property type="match status" value="1"/>
</dbReference>
<dbReference type="InterPro" id="IPR009003">
    <property type="entry name" value="Peptidase_S1_PA"/>
</dbReference>
<dbReference type="FunFam" id="2.40.10.10:FF:000038">
    <property type="entry name" value="Serine protease"/>
    <property type="match status" value="1"/>
</dbReference>
<dbReference type="AlphaFoldDB" id="A0A0L7KQG0"/>
<dbReference type="STRING" id="104452.A0A0L7KQG0"/>
<evidence type="ECO:0000313" key="8">
    <source>
        <dbReference type="Proteomes" id="UP000037510"/>
    </source>
</evidence>
<dbReference type="Proteomes" id="UP000037510">
    <property type="component" value="Unassembled WGS sequence"/>
</dbReference>
<dbReference type="InterPro" id="IPR001314">
    <property type="entry name" value="Peptidase_S1A"/>
</dbReference>
<dbReference type="InterPro" id="IPR001254">
    <property type="entry name" value="Trypsin_dom"/>
</dbReference>
<evidence type="ECO:0000256" key="4">
    <source>
        <dbReference type="ARBA" id="ARBA00068096"/>
    </source>
</evidence>
<dbReference type="Pfam" id="PF00089">
    <property type="entry name" value="Trypsin"/>
    <property type="match status" value="1"/>
</dbReference>
<dbReference type="GO" id="GO:0005576">
    <property type="term" value="C:extracellular region"/>
    <property type="evidence" value="ECO:0007669"/>
    <property type="project" value="UniProtKB-SubCell"/>
</dbReference>
<dbReference type="GO" id="GO:0006508">
    <property type="term" value="P:proteolysis"/>
    <property type="evidence" value="ECO:0007669"/>
    <property type="project" value="UniProtKB-KW"/>
</dbReference>
<comment type="subcellular location">
    <subcellularLocation>
        <location evidence="1">Secreted</location>
    </subcellularLocation>
</comment>
<dbReference type="PANTHER" id="PTHR24258">
    <property type="entry name" value="SERINE PROTEASE-RELATED"/>
    <property type="match status" value="1"/>
</dbReference>
<dbReference type="PANTHER" id="PTHR24258:SF129">
    <property type="entry name" value="LP15124P-RELATED"/>
    <property type="match status" value="1"/>
</dbReference>
<gene>
    <name evidence="7" type="ORF">OBRU01_18512</name>
</gene>
<feature type="domain" description="Peptidase S1" evidence="6">
    <location>
        <begin position="43"/>
        <end position="310"/>
    </location>
</feature>
<proteinExistence type="predicted"/>
<keyword evidence="3" id="KW-1015">Disulfide bond</keyword>
<evidence type="ECO:0000256" key="1">
    <source>
        <dbReference type="ARBA" id="ARBA00004613"/>
    </source>
</evidence>
<dbReference type="GO" id="GO:0004252">
    <property type="term" value="F:serine-type endopeptidase activity"/>
    <property type="evidence" value="ECO:0007669"/>
    <property type="project" value="InterPro"/>
</dbReference>
<sequence length="321" mass="35002">MARPSLQSSPGCALSSGGGTLIHPSVVLTAAHTVAWTEWSLKVRAGEWDTQSIKEPVRDADGTTQKALASVRPVTWMARPSLQSSPGCALSSGGGTLIHPSVVLTAAHTVAWTEWSLKVRAGEWDTQSIKEPYPYQDRDVARSEMHKDFNNGNLFYDISLLFLSEPMDLAPNVQLACLPPPRVKPSAGTRCFATGWGKDRFSKTGHYHVILKKVELPVVDYYTCQEQLRKTRLGAFFELHSSFMCAGGEKDRDTCKGDGGSPLSCPIEDEPGRFAQTGIVAWGIGCGDNGTPGVYVDVANLRNWIDDKVISKGYDTTVYSY</sequence>
<comment type="caution">
    <text evidence="7">The sequence shown here is derived from an EMBL/GenBank/DDBJ whole genome shotgun (WGS) entry which is preliminary data.</text>
</comment>
<evidence type="ECO:0000313" key="7">
    <source>
        <dbReference type="EMBL" id="KOB65538.1"/>
    </source>
</evidence>
<dbReference type="EMBL" id="JTDY01006997">
    <property type="protein sequence ID" value="KOB65538.1"/>
    <property type="molecule type" value="Genomic_DNA"/>
</dbReference>
<dbReference type="PROSITE" id="PS50240">
    <property type="entry name" value="TRYPSIN_DOM"/>
    <property type="match status" value="1"/>
</dbReference>
<evidence type="ECO:0000256" key="3">
    <source>
        <dbReference type="ARBA" id="ARBA00023157"/>
    </source>
</evidence>